<dbReference type="OrthoDB" id="3181812at2"/>
<dbReference type="PANTHER" id="PTHR30537:SF79">
    <property type="entry name" value="TRANSCRIPTIONAL REGULATOR-RELATED"/>
    <property type="match status" value="1"/>
</dbReference>
<proteinExistence type="inferred from homology"/>
<dbReference type="GO" id="GO:0003700">
    <property type="term" value="F:DNA-binding transcription factor activity"/>
    <property type="evidence" value="ECO:0007669"/>
    <property type="project" value="InterPro"/>
</dbReference>
<evidence type="ECO:0000313" key="7">
    <source>
        <dbReference type="Proteomes" id="UP000179616"/>
    </source>
</evidence>
<keyword evidence="3" id="KW-0238">DNA-binding</keyword>
<dbReference type="InterPro" id="IPR005119">
    <property type="entry name" value="LysR_subst-bd"/>
</dbReference>
<evidence type="ECO:0000256" key="1">
    <source>
        <dbReference type="ARBA" id="ARBA00009437"/>
    </source>
</evidence>
<dbReference type="InterPro" id="IPR000847">
    <property type="entry name" value="LysR_HTH_N"/>
</dbReference>
<dbReference type="InterPro" id="IPR036390">
    <property type="entry name" value="WH_DNA-bd_sf"/>
</dbReference>
<dbReference type="CDD" id="cd08432">
    <property type="entry name" value="PBP2_GcdR_TrpI_HvrB_AmpR_like"/>
    <property type="match status" value="1"/>
</dbReference>
<dbReference type="AlphaFoldDB" id="A0A1S1L5Y4"/>
<dbReference type="Gene3D" id="3.40.190.10">
    <property type="entry name" value="Periplasmic binding protein-like II"/>
    <property type="match status" value="2"/>
</dbReference>
<name>A0A1S1L5Y4_9MYCO</name>
<gene>
    <name evidence="6" type="ORF">BKG76_22090</name>
</gene>
<evidence type="ECO:0000259" key="5">
    <source>
        <dbReference type="PROSITE" id="PS50931"/>
    </source>
</evidence>
<evidence type="ECO:0000256" key="3">
    <source>
        <dbReference type="ARBA" id="ARBA00023125"/>
    </source>
</evidence>
<dbReference type="Pfam" id="PF00126">
    <property type="entry name" value="HTH_1"/>
    <property type="match status" value="1"/>
</dbReference>
<dbReference type="SUPFAM" id="SSF53850">
    <property type="entry name" value="Periplasmic binding protein-like II"/>
    <property type="match status" value="1"/>
</dbReference>
<dbReference type="EMBL" id="MLIK01000024">
    <property type="protein sequence ID" value="OHU19166.1"/>
    <property type="molecule type" value="Genomic_DNA"/>
</dbReference>
<dbReference type="InterPro" id="IPR036388">
    <property type="entry name" value="WH-like_DNA-bd_sf"/>
</dbReference>
<dbReference type="PROSITE" id="PS50931">
    <property type="entry name" value="HTH_LYSR"/>
    <property type="match status" value="1"/>
</dbReference>
<dbReference type="SUPFAM" id="SSF46785">
    <property type="entry name" value="Winged helix' DNA-binding domain"/>
    <property type="match status" value="1"/>
</dbReference>
<accession>A0A1S1L5Y4</accession>
<dbReference type="Proteomes" id="UP000179616">
    <property type="component" value="Unassembled WGS sequence"/>
</dbReference>
<dbReference type="GO" id="GO:0043565">
    <property type="term" value="F:sequence-specific DNA binding"/>
    <property type="evidence" value="ECO:0007669"/>
    <property type="project" value="TreeGrafter"/>
</dbReference>
<dbReference type="Pfam" id="PF03466">
    <property type="entry name" value="LysR_substrate"/>
    <property type="match status" value="1"/>
</dbReference>
<organism evidence="6 7">
    <name type="scientific">Mycobacteroides franklinii</name>
    <dbReference type="NCBI Taxonomy" id="948102"/>
    <lineage>
        <taxon>Bacteria</taxon>
        <taxon>Bacillati</taxon>
        <taxon>Actinomycetota</taxon>
        <taxon>Actinomycetes</taxon>
        <taxon>Mycobacteriales</taxon>
        <taxon>Mycobacteriaceae</taxon>
        <taxon>Mycobacteroides</taxon>
    </lineage>
</organism>
<evidence type="ECO:0000256" key="2">
    <source>
        <dbReference type="ARBA" id="ARBA00023015"/>
    </source>
</evidence>
<reference evidence="6 7" key="1">
    <citation type="submission" date="2016-10" db="EMBL/GenBank/DDBJ databases">
        <title>Evaluation of Human, Veterinary and Environmental Mycobacterium chelonae Isolates by Core Genome Phylogenomic Analysis, Targeted Gene Comparison, and Anti-microbial Susceptibility Patterns: A Tale of Mistaken Identities.</title>
        <authorList>
            <person name="Fogelson S.B."/>
            <person name="Camus A.C."/>
            <person name="Lorenz W."/>
            <person name="Vasireddy R."/>
            <person name="Vasireddy S."/>
            <person name="Smith T."/>
            <person name="Brown-Elliott B.A."/>
            <person name="Wallace R.J.Jr."/>
            <person name="Hasan N.A."/>
            <person name="Reischl U."/>
            <person name="Sanchez S."/>
        </authorList>
    </citation>
    <scope>NUCLEOTIDE SEQUENCE [LARGE SCALE GENOMIC DNA]</scope>
    <source>
        <strain evidence="6 7">1559</strain>
    </source>
</reference>
<dbReference type="PANTHER" id="PTHR30537">
    <property type="entry name" value="HTH-TYPE TRANSCRIPTIONAL REGULATOR"/>
    <property type="match status" value="1"/>
</dbReference>
<sequence length="297" mass="33119">MVPPVNYASLRALEAAERRRSYSLAATERYVTHSAISHQIRQLELSLGISLFVRSGTQMLPTPECSRLASRIRRALNEIDQALAETSARQGAAVTPLLLSVMTDFAMFWLIPQLGTFTAQYPEIELTVAPHTNITPPDPRTADIGIWHQKATAHGYRSVRLTEDSVICVCSPDFAARYPDLGNKQLAEVPLLRFGSRSWREFFEAAGIEDPPPEKGPVYRDAGALLQAVISGQGAAMIRCHMAAPFLARGELVRIGTAEVPAQLDYYVTWMEDHPRKKDIDTFVTWLRENLSAENRE</sequence>
<dbReference type="GeneID" id="57169518"/>
<keyword evidence="4" id="KW-0804">Transcription</keyword>
<protein>
    <recommendedName>
        <fullName evidence="5">HTH lysR-type domain-containing protein</fullName>
    </recommendedName>
</protein>
<evidence type="ECO:0000256" key="4">
    <source>
        <dbReference type="ARBA" id="ARBA00023163"/>
    </source>
</evidence>
<dbReference type="RefSeq" id="WP_070939814.1">
    <property type="nucleotide sequence ID" value="NZ_MLIK01000024.1"/>
</dbReference>
<evidence type="ECO:0000313" key="6">
    <source>
        <dbReference type="EMBL" id="OHU19166.1"/>
    </source>
</evidence>
<comment type="caution">
    <text evidence="6">The sequence shown here is derived from an EMBL/GenBank/DDBJ whole genome shotgun (WGS) entry which is preliminary data.</text>
</comment>
<dbReference type="Gene3D" id="1.10.10.10">
    <property type="entry name" value="Winged helix-like DNA-binding domain superfamily/Winged helix DNA-binding domain"/>
    <property type="match status" value="1"/>
</dbReference>
<feature type="domain" description="HTH lysR-type" evidence="5">
    <location>
        <begin position="5"/>
        <end position="62"/>
    </location>
</feature>
<dbReference type="STRING" id="948102.BKG76_22090"/>
<keyword evidence="2" id="KW-0805">Transcription regulation</keyword>
<dbReference type="GO" id="GO:0006351">
    <property type="term" value="P:DNA-templated transcription"/>
    <property type="evidence" value="ECO:0007669"/>
    <property type="project" value="TreeGrafter"/>
</dbReference>
<dbReference type="InterPro" id="IPR058163">
    <property type="entry name" value="LysR-type_TF_proteobact-type"/>
</dbReference>
<comment type="similarity">
    <text evidence="1">Belongs to the LysR transcriptional regulatory family.</text>
</comment>